<reference evidence="2 3" key="1">
    <citation type="submission" date="2016-08" db="EMBL/GenBank/DDBJ databases">
        <authorList>
            <person name="Seilhamer J.J."/>
        </authorList>
    </citation>
    <scope>NUCLEOTIDE SEQUENCE [LARGE SCALE GENOMIC DNA]</scope>
    <source>
        <strain evidence="2">M3/6</strain>
    </source>
</reference>
<gene>
    <name evidence="2" type="ORF">PSM36_2270</name>
</gene>
<protein>
    <submittedName>
        <fullName evidence="2">Uridine kinase</fullName>
    </submittedName>
</protein>
<organism evidence="2 3">
    <name type="scientific">Proteiniphilum saccharofermentans</name>
    <dbReference type="NCBI Taxonomy" id="1642647"/>
    <lineage>
        <taxon>Bacteria</taxon>
        <taxon>Pseudomonadati</taxon>
        <taxon>Bacteroidota</taxon>
        <taxon>Bacteroidia</taxon>
        <taxon>Bacteroidales</taxon>
        <taxon>Dysgonomonadaceae</taxon>
        <taxon>Proteiniphilum</taxon>
    </lineage>
</organism>
<dbReference type="GO" id="GO:0016301">
    <property type="term" value="F:kinase activity"/>
    <property type="evidence" value="ECO:0007669"/>
    <property type="project" value="UniProtKB-KW"/>
</dbReference>
<evidence type="ECO:0000313" key="2">
    <source>
        <dbReference type="EMBL" id="SCD21075.1"/>
    </source>
</evidence>
<dbReference type="Gene3D" id="3.40.50.300">
    <property type="entry name" value="P-loop containing nucleotide triphosphate hydrolases"/>
    <property type="match status" value="1"/>
</dbReference>
<dbReference type="PANTHER" id="PTHR10285">
    <property type="entry name" value="URIDINE KINASE"/>
    <property type="match status" value="1"/>
</dbReference>
<dbReference type="SUPFAM" id="SSF52540">
    <property type="entry name" value="P-loop containing nucleoside triphosphate hydrolases"/>
    <property type="match status" value="1"/>
</dbReference>
<keyword evidence="2" id="KW-0418">Kinase</keyword>
<dbReference type="KEGG" id="psac:PSM36_2270"/>
<dbReference type="InterPro" id="IPR006083">
    <property type="entry name" value="PRK/URK"/>
</dbReference>
<dbReference type="Pfam" id="PF00485">
    <property type="entry name" value="PRK"/>
    <property type="match status" value="1"/>
</dbReference>
<dbReference type="InterPro" id="IPR018163">
    <property type="entry name" value="Thr/Ala-tRNA-synth_IIc_edit"/>
</dbReference>
<dbReference type="InterPro" id="IPR027417">
    <property type="entry name" value="P-loop_NTPase"/>
</dbReference>
<dbReference type="Gene3D" id="3.30.980.10">
    <property type="entry name" value="Threonyl-trna Synthetase, Chain A, domain 2"/>
    <property type="match status" value="1"/>
</dbReference>
<dbReference type="EMBL" id="LT605205">
    <property type="protein sequence ID" value="SCD21075.1"/>
    <property type="molecule type" value="Genomic_DNA"/>
</dbReference>
<dbReference type="STRING" id="1642647.PSM36_2270"/>
<evidence type="ECO:0000259" key="1">
    <source>
        <dbReference type="Pfam" id="PF00485"/>
    </source>
</evidence>
<dbReference type="GO" id="GO:0005524">
    <property type="term" value="F:ATP binding"/>
    <property type="evidence" value="ECO:0007669"/>
    <property type="project" value="InterPro"/>
</dbReference>
<dbReference type="Proteomes" id="UP000187464">
    <property type="component" value="Chromosome I"/>
</dbReference>
<name>A0A1R3TAT9_9BACT</name>
<sequence length="566" mass="65948">MQINVKIKNNNMTDTVRVHCLNTDVYKEVKIGSTLEELIDVFGVTSPYMITNAKVNNKTESLSYRVYRPKTIEFIDLTHSSAMRTYVRSLCFILAKAVNDTLPHAETYIEHAVARGYYFQIEAEVPVGKPELDAIRRRMREIVDADIPFVQVEEETAKVVKLFRERGMEDKARLLETSDFLYARYSKLEEYIDYFYGSLTPSTGYITLFDIQPHNGGYLLRIPNRENPVELEPEIQQEKLLNVYREHIKFLKISQLDNVGDLNRAKQENRMSEVIQVAEAYQANQIAGIAEEITRRFKEGVRVVLISGPSSSGKTTFRKRLEVQLMVNLLKPVGISLDDYFINRDQTPLDEHGEKDYESLYALDLELFEQHMLALMAGDEIELPFYNFMTGKREFKKNFLKMEDNSILIVEGIHGLNPELTEHIPPDKKFMVYVSALTTISLDDHNWIPASDNRLIRRIVRDYRYRGYSAEQTISRWDSVRRGEDKWIFPYQENADVMFNSAMIYELAAIRRHAEPILQRVPRTVPEYSEAYRLLKFLGYFNYITDRELPPTSLLREFVGGSSFRY</sequence>
<dbReference type="AlphaFoldDB" id="A0A1R3TAT9"/>
<dbReference type="CDD" id="cd02028">
    <property type="entry name" value="UMPK_like"/>
    <property type="match status" value="1"/>
</dbReference>
<dbReference type="SUPFAM" id="SSF55186">
    <property type="entry name" value="ThrRS/AlaRS common domain"/>
    <property type="match status" value="1"/>
</dbReference>
<evidence type="ECO:0000313" key="3">
    <source>
        <dbReference type="Proteomes" id="UP000187464"/>
    </source>
</evidence>
<keyword evidence="2" id="KW-0808">Transferase</keyword>
<accession>A0A1R3TAT9</accession>
<proteinExistence type="predicted"/>
<feature type="domain" description="Phosphoribulokinase/uridine kinase" evidence="1">
    <location>
        <begin position="304"/>
        <end position="501"/>
    </location>
</feature>
<keyword evidence="3" id="KW-1185">Reference proteome</keyword>